<feature type="region of interest" description="Disordered" evidence="1">
    <location>
        <begin position="11"/>
        <end position="32"/>
    </location>
</feature>
<proteinExistence type="predicted"/>
<evidence type="ECO:0000313" key="3">
    <source>
        <dbReference type="Proteomes" id="UP001221757"/>
    </source>
</evidence>
<accession>A0AAD7DRU9</accession>
<sequence>MPQLVKNIVLSSEDEDNSEGLGSTPNTPTRINAPLPSLSNYFHGVVEIHASTSAARPFSTPIARQLVEESLPGSSPIPSSPVTPIPSPVRMAATRALANTAPSELPPLSSDGIIPSSPVIGTREEKVAATRRKNQCKRALTLATHKVVSKQATEENKTAIFDEILEKLPANGLTFGQLMLDTARGEIGSWAENYVAALIQSEGQDVTASKALQTTDMAVDNSYVTGFSMVRAGEMLGSVARVATKMLNAFATSAHNLKTNLPLRAGKRFTVVISAALALLGEFSHENNYSQRIMGLYLYATGAQRQTITVMSHLGISESYQNLTHKPRTNIHRCTRRICGDHDPPAPPPSTLPDRPTEPYTQWKGSYASS</sequence>
<name>A0AAD7DRU9_MYCRO</name>
<feature type="region of interest" description="Disordered" evidence="1">
    <location>
        <begin position="339"/>
        <end position="370"/>
    </location>
</feature>
<feature type="compositionally biased region" description="Polar residues" evidence="1">
    <location>
        <begin position="20"/>
        <end position="30"/>
    </location>
</feature>
<dbReference type="EMBL" id="JARKIE010000026">
    <property type="protein sequence ID" value="KAJ7698296.1"/>
    <property type="molecule type" value="Genomic_DNA"/>
</dbReference>
<gene>
    <name evidence="2" type="ORF">B0H17DRAFT_1129822</name>
</gene>
<keyword evidence="3" id="KW-1185">Reference proteome</keyword>
<evidence type="ECO:0000313" key="2">
    <source>
        <dbReference type="EMBL" id="KAJ7698296.1"/>
    </source>
</evidence>
<comment type="caution">
    <text evidence="2">The sequence shown here is derived from an EMBL/GenBank/DDBJ whole genome shotgun (WGS) entry which is preliminary data.</text>
</comment>
<dbReference type="AlphaFoldDB" id="A0AAD7DRU9"/>
<organism evidence="2 3">
    <name type="scientific">Mycena rosella</name>
    <name type="common">Pink bonnet</name>
    <name type="synonym">Agaricus rosellus</name>
    <dbReference type="NCBI Taxonomy" id="1033263"/>
    <lineage>
        <taxon>Eukaryota</taxon>
        <taxon>Fungi</taxon>
        <taxon>Dikarya</taxon>
        <taxon>Basidiomycota</taxon>
        <taxon>Agaricomycotina</taxon>
        <taxon>Agaricomycetes</taxon>
        <taxon>Agaricomycetidae</taxon>
        <taxon>Agaricales</taxon>
        <taxon>Marasmiineae</taxon>
        <taxon>Mycenaceae</taxon>
        <taxon>Mycena</taxon>
    </lineage>
</organism>
<dbReference type="Proteomes" id="UP001221757">
    <property type="component" value="Unassembled WGS sequence"/>
</dbReference>
<reference evidence="2" key="1">
    <citation type="submission" date="2023-03" db="EMBL/GenBank/DDBJ databases">
        <title>Massive genome expansion in bonnet fungi (Mycena s.s.) driven by repeated elements and novel gene families across ecological guilds.</title>
        <authorList>
            <consortium name="Lawrence Berkeley National Laboratory"/>
            <person name="Harder C.B."/>
            <person name="Miyauchi S."/>
            <person name="Viragh M."/>
            <person name="Kuo A."/>
            <person name="Thoen E."/>
            <person name="Andreopoulos B."/>
            <person name="Lu D."/>
            <person name="Skrede I."/>
            <person name="Drula E."/>
            <person name="Henrissat B."/>
            <person name="Morin E."/>
            <person name="Kohler A."/>
            <person name="Barry K."/>
            <person name="LaButti K."/>
            <person name="Morin E."/>
            <person name="Salamov A."/>
            <person name="Lipzen A."/>
            <person name="Mereny Z."/>
            <person name="Hegedus B."/>
            <person name="Baldrian P."/>
            <person name="Stursova M."/>
            <person name="Weitz H."/>
            <person name="Taylor A."/>
            <person name="Grigoriev I.V."/>
            <person name="Nagy L.G."/>
            <person name="Martin F."/>
            <person name="Kauserud H."/>
        </authorList>
    </citation>
    <scope>NUCLEOTIDE SEQUENCE</scope>
    <source>
        <strain evidence="2">CBHHK067</strain>
    </source>
</reference>
<protein>
    <submittedName>
        <fullName evidence="2">Uncharacterized protein</fullName>
    </submittedName>
</protein>
<evidence type="ECO:0000256" key="1">
    <source>
        <dbReference type="SAM" id="MobiDB-lite"/>
    </source>
</evidence>